<evidence type="ECO:0000313" key="3">
    <source>
        <dbReference type="Proteomes" id="UP000639010"/>
    </source>
</evidence>
<keyword evidence="2" id="KW-0238">DNA-binding</keyword>
<dbReference type="RefSeq" id="WP_192624987.1">
    <property type="nucleotide sequence ID" value="NZ_JADBGG010000050.1"/>
</dbReference>
<gene>
    <name evidence="2" type="ORF">H4684_003908</name>
</gene>
<protein>
    <submittedName>
        <fullName evidence="2">DNA-binding transcriptional MerR regulator</fullName>
    </submittedName>
</protein>
<evidence type="ECO:0000256" key="1">
    <source>
        <dbReference type="SAM" id="Coils"/>
    </source>
</evidence>
<comment type="caution">
    <text evidence="2">The sequence shown here is derived from an EMBL/GenBank/DDBJ whole genome shotgun (WGS) entry which is preliminary data.</text>
</comment>
<proteinExistence type="predicted"/>
<dbReference type="Proteomes" id="UP000639010">
    <property type="component" value="Unassembled WGS sequence"/>
</dbReference>
<evidence type="ECO:0000313" key="2">
    <source>
        <dbReference type="EMBL" id="MBE1427218.1"/>
    </source>
</evidence>
<reference evidence="2 3" key="1">
    <citation type="submission" date="2020-10" db="EMBL/GenBank/DDBJ databases">
        <title>Genomic Encyclopedia of Type Strains, Phase IV (KMG-IV): sequencing the most valuable type-strain genomes for metagenomic binning, comparative biology and taxonomic classification.</title>
        <authorList>
            <person name="Goeker M."/>
        </authorList>
    </citation>
    <scope>NUCLEOTIDE SEQUENCE [LARGE SCALE GENOMIC DNA]</scope>
    <source>
        <strain evidence="2 3">DSM 4194</strain>
    </source>
</reference>
<dbReference type="Gene3D" id="1.10.1660.10">
    <property type="match status" value="1"/>
</dbReference>
<accession>A0ABR9H944</accession>
<dbReference type="SUPFAM" id="SSF46955">
    <property type="entry name" value="Putative DNA-binding domain"/>
    <property type="match status" value="1"/>
</dbReference>
<keyword evidence="1" id="KW-0175">Coiled coil</keyword>
<dbReference type="InterPro" id="IPR009061">
    <property type="entry name" value="DNA-bd_dom_put_sf"/>
</dbReference>
<sequence>MLYTIQQAAKATGMSRQAIHAAVKKGKISATKNAQGILEVDAAELHRVYPLVNLNEPNFTTKDSTVDTSDAENRELKARIQGLEALLAEVRSERDRWQDQADAWQMQAKALTAAPQPEPKRSFWARIFNR</sequence>
<organism evidence="2 3">
    <name type="scientific">Desulfomicrobium macestii</name>
    <dbReference type="NCBI Taxonomy" id="90731"/>
    <lineage>
        <taxon>Bacteria</taxon>
        <taxon>Pseudomonadati</taxon>
        <taxon>Thermodesulfobacteriota</taxon>
        <taxon>Desulfovibrionia</taxon>
        <taxon>Desulfovibrionales</taxon>
        <taxon>Desulfomicrobiaceae</taxon>
        <taxon>Desulfomicrobium</taxon>
    </lineage>
</organism>
<dbReference type="EMBL" id="JADBGG010000050">
    <property type="protein sequence ID" value="MBE1427218.1"/>
    <property type="molecule type" value="Genomic_DNA"/>
</dbReference>
<name>A0ABR9H944_9BACT</name>
<dbReference type="GO" id="GO:0003677">
    <property type="term" value="F:DNA binding"/>
    <property type="evidence" value="ECO:0007669"/>
    <property type="project" value="UniProtKB-KW"/>
</dbReference>
<feature type="coiled-coil region" evidence="1">
    <location>
        <begin position="66"/>
        <end position="107"/>
    </location>
</feature>
<keyword evidence="3" id="KW-1185">Reference proteome</keyword>